<evidence type="ECO:0000313" key="3">
    <source>
        <dbReference type="Proteomes" id="UP001286313"/>
    </source>
</evidence>
<gene>
    <name evidence="2" type="ORF">Pcinc_006279</name>
</gene>
<organism evidence="2 3">
    <name type="scientific">Petrolisthes cinctipes</name>
    <name type="common">Flat porcelain crab</name>
    <dbReference type="NCBI Taxonomy" id="88211"/>
    <lineage>
        <taxon>Eukaryota</taxon>
        <taxon>Metazoa</taxon>
        <taxon>Ecdysozoa</taxon>
        <taxon>Arthropoda</taxon>
        <taxon>Crustacea</taxon>
        <taxon>Multicrustacea</taxon>
        <taxon>Malacostraca</taxon>
        <taxon>Eumalacostraca</taxon>
        <taxon>Eucarida</taxon>
        <taxon>Decapoda</taxon>
        <taxon>Pleocyemata</taxon>
        <taxon>Anomura</taxon>
        <taxon>Galatheoidea</taxon>
        <taxon>Porcellanidae</taxon>
        <taxon>Petrolisthes</taxon>
    </lineage>
</organism>
<evidence type="ECO:0000259" key="1">
    <source>
        <dbReference type="Pfam" id="PF04572"/>
    </source>
</evidence>
<evidence type="ECO:0000313" key="2">
    <source>
        <dbReference type="EMBL" id="KAK3889713.1"/>
    </source>
</evidence>
<protein>
    <recommendedName>
        <fullName evidence="1">Alpha 1,4-glycosyltransferase domain-containing protein</fullName>
    </recommendedName>
</protein>
<keyword evidence="3" id="KW-1185">Reference proteome</keyword>
<sequence length="91" mass="10083">MGSIGPQAITRVIKTECKNDTKLDITKDGKPQTCNNITIYPSQFFSPVPYTNFKMSKDVVVMSGSGSIYDVAARKTCPVTYQMATLRAKHF</sequence>
<name>A0AAE1GHM6_PETCI</name>
<dbReference type="Pfam" id="PF04572">
    <property type="entry name" value="Gb3_synth"/>
    <property type="match status" value="1"/>
</dbReference>
<dbReference type="EMBL" id="JAWQEG010000464">
    <property type="protein sequence ID" value="KAK3889713.1"/>
    <property type="molecule type" value="Genomic_DNA"/>
</dbReference>
<dbReference type="Proteomes" id="UP001286313">
    <property type="component" value="Unassembled WGS sequence"/>
</dbReference>
<accession>A0AAE1GHM6</accession>
<feature type="domain" description="Alpha 1,4-glycosyltransferase" evidence="1">
    <location>
        <begin position="2"/>
        <end position="54"/>
    </location>
</feature>
<comment type="caution">
    <text evidence="2">The sequence shown here is derived from an EMBL/GenBank/DDBJ whole genome shotgun (WGS) entry which is preliminary data.</text>
</comment>
<dbReference type="InterPro" id="IPR007652">
    <property type="entry name" value="A1-4-GlycosylTfrase_dom"/>
</dbReference>
<proteinExistence type="predicted"/>
<dbReference type="AlphaFoldDB" id="A0AAE1GHM6"/>
<reference evidence="2" key="1">
    <citation type="submission" date="2023-10" db="EMBL/GenBank/DDBJ databases">
        <title>Genome assemblies of two species of porcelain crab, Petrolisthes cinctipes and Petrolisthes manimaculis (Anomura: Porcellanidae).</title>
        <authorList>
            <person name="Angst P."/>
        </authorList>
    </citation>
    <scope>NUCLEOTIDE SEQUENCE</scope>
    <source>
        <strain evidence="2">PB745_01</strain>
        <tissue evidence="2">Gill</tissue>
    </source>
</reference>